<gene>
    <name evidence="8" type="ORF">Ana3638_17830</name>
</gene>
<feature type="transmembrane region" description="Helical" evidence="6">
    <location>
        <begin position="635"/>
        <end position="654"/>
    </location>
</feature>
<evidence type="ECO:0000259" key="7">
    <source>
        <dbReference type="Pfam" id="PF02687"/>
    </source>
</evidence>
<feature type="domain" description="ABC3 transporter permease C-terminal" evidence="7">
    <location>
        <begin position="63"/>
        <end position="183"/>
    </location>
</feature>
<dbReference type="AlphaFoldDB" id="A0A6P1TQE1"/>
<dbReference type="PANTHER" id="PTHR46795:SF3">
    <property type="entry name" value="ABC TRANSPORTER PERMEASE"/>
    <property type="match status" value="1"/>
</dbReference>
<dbReference type="InterPro" id="IPR052536">
    <property type="entry name" value="ABC-4_Integral_Memb_Prot"/>
</dbReference>
<dbReference type="InterPro" id="IPR003838">
    <property type="entry name" value="ABC3_permease_C"/>
</dbReference>
<keyword evidence="3 6" id="KW-0812">Transmembrane</keyword>
<dbReference type="Pfam" id="PF02687">
    <property type="entry name" value="FtsX"/>
    <property type="match status" value="1"/>
</dbReference>
<keyword evidence="4 6" id="KW-1133">Transmembrane helix</keyword>
<sequence>MGKSFFLRLALTNIQRDKKMYLPFVIASTAFVSIYFMVVTIMYSKGIADVPAGKNLQDMFSIGMVIMNVITVIFMFYINSFLIKRRKKEFGLYGILGLEKRHVGRIIIWENFIISGASIFMGILFGCIFSKLIFMIIFYTLRVSPNSRFQLPAEAFELTIILFLGIFLFTSLFNLLQIRMANPIDLIKGDRMGEKKVHFIFLKTLSGAVLLGWAYYSALTVNNAFTALTQFLLAVLAVIAASFLLFEAGSLFFLNILKGKKKVYYKSNNFIAIAGLFHRMKQNAAGLASICILSTMVLVTVSTCTALFLGQEDMLTRLNPNDMQIEMSEAVSEGQIKQLDTLISSLVNKHDITITDQFGYNFYRDDLLLKDGALKVPGPEAYESGASMAEITLYLREVDYITLEDYNKICSTKETLSPNEILLLTNHADNNMASEITSLSGDFKIKSIILDSKFIQGKNSEEDSKLFIVAADKKEGLNLMQLLNPNLREIYLNRIHIINITGKNNNLNLFSKEVQDKSLKIENVAHFKSIFTDREEGYGLYGGLLFLGIFFTILFLVATVLIIYFKQISEGYEDKERFIILQKVGMDDFEVKRTINKQILIVFFLPLLGALLHVSMAEHMITKLLEAFHLFNNTLTAWCIFITCIVFMAAYILVYRLTAKTYYKIVKWN</sequence>
<evidence type="ECO:0000256" key="6">
    <source>
        <dbReference type="PIRNR" id="PIRNR018968"/>
    </source>
</evidence>
<dbReference type="KEGG" id="anr:Ana3638_17830"/>
<keyword evidence="5 6" id="KW-0472">Membrane</keyword>
<evidence type="ECO:0000256" key="4">
    <source>
        <dbReference type="ARBA" id="ARBA00022989"/>
    </source>
</evidence>
<evidence type="ECO:0000256" key="2">
    <source>
        <dbReference type="ARBA" id="ARBA00022475"/>
    </source>
</evidence>
<keyword evidence="9" id="KW-1185">Reference proteome</keyword>
<evidence type="ECO:0000256" key="1">
    <source>
        <dbReference type="ARBA" id="ARBA00004651"/>
    </source>
</evidence>
<feature type="transmembrane region" description="Helical" evidence="6">
    <location>
        <begin position="228"/>
        <end position="257"/>
    </location>
</feature>
<evidence type="ECO:0000256" key="5">
    <source>
        <dbReference type="ARBA" id="ARBA00023136"/>
    </source>
</evidence>
<dbReference type="PANTHER" id="PTHR46795">
    <property type="entry name" value="ABC TRANSPORTER PERMEASE-RELATED-RELATED"/>
    <property type="match status" value="1"/>
</dbReference>
<feature type="transmembrane region" description="Helical" evidence="6">
    <location>
        <begin position="538"/>
        <end position="565"/>
    </location>
</feature>
<feature type="transmembrane region" description="Helical" evidence="6">
    <location>
        <begin position="59"/>
        <end position="78"/>
    </location>
</feature>
<feature type="transmembrane region" description="Helical" evidence="6">
    <location>
        <begin position="21"/>
        <end position="44"/>
    </location>
</feature>
<feature type="transmembrane region" description="Helical" evidence="6">
    <location>
        <begin position="158"/>
        <end position="176"/>
    </location>
</feature>
<dbReference type="GO" id="GO:0005886">
    <property type="term" value="C:plasma membrane"/>
    <property type="evidence" value="ECO:0007669"/>
    <property type="project" value="UniProtKB-SubCell"/>
</dbReference>
<keyword evidence="2 6" id="KW-1003">Cell membrane</keyword>
<proteinExistence type="inferred from homology"/>
<dbReference type="RefSeq" id="WP_161839236.1">
    <property type="nucleotide sequence ID" value="NZ_CP048000.1"/>
</dbReference>
<organism evidence="8 9">
    <name type="scientific">Anaerocolumna sedimenticola</name>
    <dbReference type="NCBI Taxonomy" id="2696063"/>
    <lineage>
        <taxon>Bacteria</taxon>
        <taxon>Bacillati</taxon>
        <taxon>Bacillota</taxon>
        <taxon>Clostridia</taxon>
        <taxon>Lachnospirales</taxon>
        <taxon>Lachnospiraceae</taxon>
        <taxon>Anaerocolumna</taxon>
    </lineage>
</organism>
<feature type="transmembrane region" description="Helical" evidence="6">
    <location>
        <begin position="112"/>
        <end position="138"/>
    </location>
</feature>
<reference evidence="8 9" key="1">
    <citation type="submission" date="2020-01" db="EMBL/GenBank/DDBJ databases">
        <title>Genome analysis of Anaerocolumna sp. CBA3638.</title>
        <authorList>
            <person name="Kim J."/>
            <person name="Roh S.W."/>
        </authorList>
    </citation>
    <scope>NUCLEOTIDE SEQUENCE [LARGE SCALE GENOMIC DNA]</scope>
    <source>
        <strain evidence="8 9">CBA3638</strain>
    </source>
</reference>
<protein>
    <submittedName>
        <fullName evidence="8">FtsX-like permease family protein</fullName>
    </submittedName>
</protein>
<dbReference type="EMBL" id="CP048000">
    <property type="protein sequence ID" value="QHQ62412.1"/>
    <property type="molecule type" value="Genomic_DNA"/>
</dbReference>
<evidence type="ECO:0000313" key="8">
    <source>
        <dbReference type="EMBL" id="QHQ62412.1"/>
    </source>
</evidence>
<dbReference type="Proteomes" id="UP000464314">
    <property type="component" value="Chromosome"/>
</dbReference>
<feature type="transmembrane region" description="Helical" evidence="6">
    <location>
        <begin position="599"/>
        <end position="615"/>
    </location>
</feature>
<accession>A0A6P1TQE1</accession>
<feature type="transmembrane region" description="Helical" evidence="6">
    <location>
        <begin position="287"/>
        <end position="309"/>
    </location>
</feature>
<dbReference type="InterPro" id="IPR027022">
    <property type="entry name" value="ABC_permease_BceB-typ"/>
</dbReference>
<comment type="subcellular location">
    <subcellularLocation>
        <location evidence="1 6">Cell membrane</location>
        <topology evidence="1 6">Multi-pass membrane protein</topology>
    </subcellularLocation>
</comment>
<dbReference type="PIRSF" id="PIRSF018968">
    <property type="entry name" value="ABC_permease_BceB"/>
    <property type="match status" value="1"/>
</dbReference>
<dbReference type="GO" id="GO:0055085">
    <property type="term" value="P:transmembrane transport"/>
    <property type="evidence" value="ECO:0007669"/>
    <property type="project" value="UniProtKB-UniRule"/>
</dbReference>
<evidence type="ECO:0000256" key="3">
    <source>
        <dbReference type="ARBA" id="ARBA00022692"/>
    </source>
</evidence>
<feature type="transmembrane region" description="Helical" evidence="6">
    <location>
        <begin position="197"/>
        <end position="216"/>
    </location>
</feature>
<evidence type="ECO:0000313" key="9">
    <source>
        <dbReference type="Proteomes" id="UP000464314"/>
    </source>
</evidence>
<keyword evidence="6" id="KW-0813">Transport</keyword>
<name>A0A6P1TQE1_9FIRM</name>
<comment type="similarity">
    <text evidence="6">Belongs to the ABC-4 integral membrane protein family.</text>
</comment>